<evidence type="ECO:0000256" key="10">
    <source>
        <dbReference type="ARBA" id="ARBA00023326"/>
    </source>
</evidence>
<organism evidence="16">
    <name type="scientific">uncultured eukaryote</name>
    <dbReference type="NCBI Taxonomy" id="100272"/>
    <lineage>
        <taxon>Eukaryota</taxon>
        <taxon>environmental samples</taxon>
    </lineage>
</organism>
<dbReference type="EC" id="3.2.1.8" evidence="4 11"/>
<feature type="chain" id="PRO_5002039446" description="endo-1,4-beta-xylanase" evidence="13">
    <location>
        <begin position="20"/>
        <end position="289"/>
    </location>
</feature>
<dbReference type="InterPro" id="IPR000254">
    <property type="entry name" value="CBD"/>
</dbReference>
<reference evidence="16" key="1">
    <citation type="submission" date="2014-05" db="EMBL/GenBank/DDBJ databases">
        <title>Solution hybrid selection capture for the recovery of functional full-length eukaryotic cDNAs from complex environmental samples.</title>
        <authorList>
            <person name="Bragalini C."/>
            <person name="Parisot N."/>
            <person name="Ribiere C."/>
            <person name="Peyretaillade E."/>
            <person name="Vallon L."/>
            <person name="Girlanda M."/>
            <person name="Peyret P."/>
            <person name="Marmeisse R."/>
            <person name="Luis L."/>
            <person name="Prudent E."/>
        </authorList>
    </citation>
    <scope>NUCLEOTIDE SEQUENCE</scope>
</reference>
<evidence type="ECO:0000256" key="5">
    <source>
        <dbReference type="ARBA" id="ARBA00022651"/>
    </source>
</evidence>
<dbReference type="InterPro" id="IPR013320">
    <property type="entry name" value="ConA-like_dom_sf"/>
</dbReference>
<dbReference type="GO" id="GO:0031176">
    <property type="term" value="F:endo-1,4-beta-xylanase activity"/>
    <property type="evidence" value="ECO:0007669"/>
    <property type="project" value="UniProtKB-UniRule"/>
</dbReference>
<dbReference type="InterPro" id="IPR033119">
    <property type="entry name" value="GH11_AS_2"/>
</dbReference>
<evidence type="ECO:0000256" key="12">
    <source>
        <dbReference type="SAM" id="MobiDB-lite"/>
    </source>
</evidence>
<feature type="active site" description="Nucleophile" evidence="11">
    <location>
        <position position="121"/>
    </location>
</feature>
<dbReference type="SUPFAM" id="SSF57180">
    <property type="entry name" value="Cellulose-binding domain"/>
    <property type="match status" value="1"/>
</dbReference>
<dbReference type="InterPro" id="IPR033123">
    <property type="entry name" value="GH11_dom"/>
</dbReference>
<sequence length="289" mass="29820">MVSFTSLLVTLSAAAGVLAAPKSLAKRDPGNLMERAGTPSGTGTSNGFYYSFWTDGAGQVTYTNGAGGQYSVQWSGNNGNFVGGKGWKPGSGHTISYSGTYSPNGNSYLSIYGWTKNPLVEYYIVENFGSYDPSSAASQKGTVTADGSSYRILQTTRTNQPSIEGTSTFQQYWSVRSSKRTGGSVNVQTHFDAWSALGMKLGSHDYQIVATEGYFSSGSASITVGTAGDSPAPAPAPGPAPAPNPAPAPAPGGSCAAMYGQCGGSGYTGATCCSSGTCKQQSQWYSQCL</sequence>
<feature type="domain" description="CBM1" evidence="14">
    <location>
        <begin position="254"/>
        <end position="289"/>
    </location>
</feature>
<evidence type="ECO:0000256" key="8">
    <source>
        <dbReference type="ARBA" id="ARBA00023277"/>
    </source>
</evidence>
<proteinExistence type="evidence at transcript level"/>
<feature type="domain" description="GH11" evidence="15">
    <location>
        <begin position="36"/>
        <end position="225"/>
    </location>
</feature>
<dbReference type="PANTHER" id="PTHR46828:SF3">
    <property type="entry name" value="ENDO-1,4-BETA-XYLANASE"/>
    <property type="match status" value="1"/>
</dbReference>
<dbReference type="GO" id="GO:0045493">
    <property type="term" value="P:xylan catabolic process"/>
    <property type="evidence" value="ECO:0007669"/>
    <property type="project" value="UniProtKB-UniRule"/>
</dbReference>
<evidence type="ECO:0000259" key="14">
    <source>
        <dbReference type="PROSITE" id="PS51164"/>
    </source>
</evidence>
<dbReference type="PROSITE" id="PS00776">
    <property type="entry name" value="GH11_1"/>
    <property type="match status" value="1"/>
</dbReference>
<keyword evidence="7 11" id="KW-0378">Hydrolase</keyword>
<dbReference type="GO" id="GO:0030248">
    <property type="term" value="F:cellulose binding"/>
    <property type="evidence" value="ECO:0007669"/>
    <property type="project" value="InterPro"/>
</dbReference>
<gene>
    <name evidence="16" type="primary">GH11</name>
</gene>
<protein>
    <recommendedName>
        <fullName evidence="4 11">endo-1,4-beta-xylanase</fullName>
        <ecNumber evidence="4 11">3.2.1.8</ecNumber>
    </recommendedName>
</protein>
<keyword evidence="5 11" id="KW-0858">Xylan degradation</keyword>
<evidence type="ECO:0000256" key="7">
    <source>
        <dbReference type="ARBA" id="ARBA00022801"/>
    </source>
</evidence>
<evidence type="ECO:0000256" key="11">
    <source>
        <dbReference type="PROSITE-ProRule" id="PRU01097"/>
    </source>
</evidence>
<comment type="similarity">
    <text evidence="3 11">Belongs to the glycosyl hydrolase 11 (cellulase G) family.</text>
</comment>
<keyword evidence="6 13" id="KW-0732">Signal</keyword>
<dbReference type="Gene3D" id="2.60.120.180">
    <property type="match status" value="1"/>
</dbReference>
<feature type="active site" description="Proton donor" evidence="11">
    <location>
        <position position="212"/>
    </location>
</feature>
<dbReference type="InterPro" id="IPR018208">
    <property type="entry name" value="GH11_AS_1"/>
</dbReference>
<dbReference type="PROSITE" id="PS00562">
    <property type="entry name" value="CBM1_1"/>
    <property type="match status" value="1"/>
</dbReference>
<feature type="compositionally biased region" description="Pro residues" evidence="12">
    <location>
        <begin position="232"/>
        <end position="250"/>
    </location>
</feature>
<dbReference type="PANTHER" id="PTHR46828">
    <property type="entry name" value="ENDO-1,4-BETA-XYLANASE A-RELATED"/>
    <property type="match status" value="1"/>
</dbReference>
<comment type="catalytic activity">
    <reaction evidence="1 11">
        <text>Endohydrolysis of (1-&gt;4)-beta-D-xylosidic linkages in xylans.</text>
        <dbReference type="EC" id="3.2.1.8"/>
    </reaction>
</comment>
<evidence type="ECO:0000256" key="4">
    <source>
        <dbReference type="ARBA" id="ARBA00012590"/>
    </source>
</evidence>
<evidence type="ECO:0000256" key="2">
    <source>
        <dbReference type="ARBA" id="ARBA00004851"/>
    </source>
</evidence>
<dbReference type="InterPro" id="IPR013319">
    <property type="entry name" value="GH11/12"/>
</dbReference>
<feature type="signal peptide" evidence="13">
    <location>
        <begin position="1"/>
        <end position="19"/>
    </location>
</feature>
<dbReference type="SMART" id="SM00236">
    <property type="entry name" value="fCBD"/>
    <property type="match status" value="1"/>
</dbReference>
<comment type="pathway">
    <text evidence="2 11">Glycan degradation; xylan degradation.</text>
</comment>
<dbReference type="Pfam" id="PF00457">
    <property type="entry name" value="Glyco_hydro_11"/>
    <property type="match status" value="1"/>
</dbReference>
<dbReference type="SMR" id="A0A0A8LFE1"/>
<accession>A0A0A8LFE1</accession>
<evidence type="ECO:0000256" key="1">
    <source>
        <dbReference type="ARBA" id="ARBA00000681"/>
    </source>
</evidence>
<dbReference type="PROSITE" id="PS51761">
    <property type="entry name" value="GH11_3"/>
    <property type="match status" value="1"/>
</dbReference>
<evidence type="ECO:0000256" key="6">
    <source>
        <dbReference type="ARBA" id="ARBA00022729"/>
    </source>
</evidence>
<dbReference type="UniPathway" id="UPA00114"/>
<dbReference type="GO" id="GO:0005576">
    <property type="term" value="C:extracellular region"/>
    <property type="evidence" value="ECO:0007669"/>
    <property type="project" value="InterPro"/>
</dbReference>
<evidence type="ECO:0000256" key="3">
    <source>
        <dbReference type="ARBA" id="ARBA00007792"/>
    </source>
</evidence>
<dbReference type="EMBL" id="LK932081">
    <property type="protein sequence ID" value="CDS82537.1"/>
    <property type="molecule type" value="mRNA"/>
</dbReference>
<keyword evidence="10 11" id="KW-0624">Polysaccharide degradation</keyword>
<keyword evidence="8 11" id="KW-0119">Carbohydrate metabolism</keyword>
<feature type="region of interest" description="Disordered" evidence="12">
    <location>
        <begin position="226"/>
        <end position="250"/>
    </location>
</feature>
<dbReference type="PROSITE" id="PS00777">
    <property type="entry name" value="GH11_2"/>
    <property type="match status" value="1"/>
</dbReference>
<evidence type="ECO:0000313" key="16">
    <source>
        <dbReference type="EMBL" id="CDS82537.1"/>
    </source>
</evidence>
<evidence type="ECO:0000256" key="9">
    <source>
        <dbReference type="ARBA" id="ARBA00023295"/>
    </source>
</evidence>
<dbReference type="AlphaFoldDB" id="A0A0A8LFE1"/>
<dbReference type="FunFam" id="2.60.120.180:FF:000001">
    <property type="entry name" value="Endo-1,4-beta-xylanase"/>
    <property type="match status" value="1"/>
</dbReference>
<evidence type="ECO:0000256" key="13">
    <source>
        <dbReference type="SAM" id="SignalP"/>
    </source>
</evidence>
<dbReference type="InterPro" id="IPR001137">
    <property type="entry name" value="Glyco_hydro_11"/>
</dbReference>
<dbReference type="Pfam" id="PF00734">
    <property type="entry name" value="CBM_1"/>
    <property type="match status" value="1"/>
</dbReference>
<dbReference type="PRINTS" id="PR00911">
    <property type="entry name" value="GLHYDRLASE11"/>
</dbReference>
<evidence type="ECO:0000259" key="15">
    <source>
        <dbReference type="PROSITE" id="PS51761"/>
    </source>
</evidence>
<dbReference type="PROSITE" id="PS51164">
    <property type="entry name" value="CBM1_2"/>
    <property type="match status" value="1"/>
</dbReference>
<keyword evidence="9 11" id="KW-0326">Glycosidase</keyword>
<name>A0A0A8LFE1_9EUKA</name>
<dbReference type="InterPro" id="IPR035971">
    <property type="entry name" value="CBD_sf"/>
</dbReference>
<dbReference type="SUPFAM" id="SSF49899">
    <property type="entry name" value="Concanavalin A-like lectins/glucanases"/>
    <property type="match status" value="1"/>
</dbReference>